<protein>
    <submittedName>
        <fullName evidence="1">Uncharacterized protein</fullName>
    </submittedName>
</protein>
<comment type="caution">
    <text evidence="1">The sequence shown here is derived from an EMBL/GenBank/DDBJ whole genome shotgun (WGS) entry which is preliminary data.</text>
</comment>
<organism evidence="1 2">
    <name type="scientific">Macrophomina phaseolina</name>
    <dbReference type="NCBI Taxonomy" id="35725"/>
    <lineage>
        <taxon>Eukaryota</taxon>
        <taxon>Fungi</taxon>
        <taxon>Dikarya</taxon>
        <taxon>Ascomycota</taxon>
        <taxon>Pezizomycotina</taxon>
        <taxon>Dothideomycetes</taxon>
        <taxon>Dothideomycetes incertae sedis</taxon>
        <taxon>Botryosphaeriales</taxon>
        <taxon>Botryosphaeriaceae</taxon>
        <taxon>Macrophomina</taxon>
    </lineage>
</organism>
<dbReference type="EMBL" id="JAGTJR010000029">
    <property type="protein sequence ID" value="KAH7039505.1"/>
    <property type="molecule type" value="Genomic_DNA"/>
</dbReference>
<dbReference type="Proteomes" id="UP000774617">
    <property type="component" value="Unassembled WGS sequence"/>
</dbReference>
<evidence type="ECO:0000313" key="1">
    <source>
        <dbReference type="EMBL" id="KAH7039505.1"/>
    </source>
</evidence>
<accession>A0ABQ8G3F2</accession>
<proteinExistence type="predicted"/>
<name>A0ABQ8G3F2_9PEZI</name>
<sequence length="104" mass="11474">MELDTSGLLSCTGVLQTSDDPEAPSEHQLVFNIPSALTSIRTLRAALSQPSATVSLANEISLATAVARNDIFLHSLHFVNKNIRSETVLLFRTHLHRLARRGRR</sequence>
<evidence type="ECO:0000313" key="2">
    <source>
        <dbReference type="Proteomes" id="UP000774617"/>
    </source>
</evidence>
<keyword evidence="2" id="KW-1185">Reference proteome</keyword>
<gene>
    <name evidence="1" type="ORF">B0J12DRAFT_702791</name>
</gene>
<reference evidence="1 2" key="1">
    <citation type="journal article" date="2021" name="Nat. Commun.">
        <title>Genetic determinants of endophytism in the Arabidopsis root mycobiome.</title>
        <authorList>
            <person name="Mesny F."/>
            <person name="Miyauchi S."/>
            <person name="Thiergart T."/>
            <person name="Pickel B."/>
            <person name="Atanasova L."/>
            <person name="Karlsson M."/>
            <person name="Huettel B."/>
            <person name="Barry K.W."/>
            <person name="Haridas S."/>
            <person name="Chen C."/>
            <person name="Bauer D."/>
            <person name="Andreopoulos W."/>
            <person name="Pangilinan J."/>
            <person name="LaButti K."/>
            <person name="Riley R."/>
            <person name="Lipzen A."/>
            <person name="Clum A."/>
            <person name="Drula E."/>
            <person name="Henrissat B."/>
            <person name="Kohler A."/>
            <person name="Grigoriev I.V."/>
            <person name="Martin F.M."/>
            <person name="Hacquard S."/>
        </authorList>
    </citation>
    <scope>NUCLEOTIDE SEQUENCE [LARGE SCALE GENOMIC DNA]</scope>
    <source>
        <strain evidence="1 2">MPI-SDFR-AT-0080</strain>
    </source>
</reference>